<reference evidence="1 2" key="1">
    <citation type="submission" date="2018-11" db="EMBL/GenBank/DDBJ databases">
        <authorList>
            <consortium name="Pathogen Informatics"/>
        </authorList>
    </citation>
    <scope>NUCLEOTIDE SEQUENCE [LARGE SCALE GENOMIC DNA]</scope>
</reference>
<dbReference type="Proteomes" id="UP000281553">
    <property type="component" value="Unassembled WGS sequence"/>
</dbReference>
<dbReference type="OrthoDB" id="10068793at2759"/>
<evidence type="ECO:0000313" key="2">
    <source>
        <dbReference type="Proteomes" id="UP000281553"/>
    </source>
</evidence>
<accession>A0A3P7LFE7</accession>
<name>A0A3P7LFE7_DIBLA</name>
<dbReference type="EMBL" id="UYRU01045582">
    <property type="protein sequence ID" value="VDN08668.1"/>
    <property type="molecule type" value="Genomic_DNA"/>
</dbReference>
<protein>
    <submittedName>
        <fullName evidence="1">Uncharacterized protein</fullName>
    </submittedName>
</protein>
<keyword evidence="2" id="KW-1185">Reference proteome</keyword>
<dbReference type="AlphaFoldDB" id="A0A3P7LFE7"/>
<proteinExistence type="predicted"/>
<organism evidence="1 2">
    <name type="scientific">Dibothriocephalus latus</name>
    <name type="common">Fish tapeworm</name>
    <name type="synonym">Diphyllobothrium latum</name>
    <dbReference type="NCBI Taxonomy" id="60516"/>
    <lineage>
        <taxon>Eukaryota</taxon>
        <taxon>Metazoa</taxon>
        <taxon>Spiralia</taxon>
        <taxon>Lophotrochozoa</taxon>
        <taxon>Platyhelminthes</taxon>
        <taxon>Cestoda</taxon>
        <taxon>Eucestoda</taxon>
        <taxon>Diphyllobothriidea</taxon>
        <taxon>Diphyllobothriidae</taxon>
        <taxon>Dibothriocephalus</taxon>
    </lineage>
</organism>
<sequence>MAIPVSYLLAGHPIYLRELSVLIEPREDGPVEMLITYVVTRCLWKPAYDIRLFNSDGSMKVICVFY</sequence>
<gene>
    <name evidence="1" type="ORF">DILT_LOCUS4499</name>
</gene>
<evidence type="ECO:0000313" key="1">
    <source>
        <dbReference type="EMBL" id="VDN08668.1"/>
    </source>
</evidence>